<organism evidence="2 3">
    <name type="scientific">Nonomuraea rhodomycinica</name>
    <dbReference type="NCBI Taxonomy" id="1712872"/>
    <lineage>
        <taxon>Bacteria</taxon>
        <taxon>Bacillati</taxon>
        <taxon>Actinomycetota</taxon>
        <taxon>Actinomycetes</taxon>
        <taxon>Streptosporangiales</taxon>
        <taxon>Streptosporangiaceae</taxon>
        <taxon>Nonomuraea</taxon>
    </lineage>
</organism>
<keyword evidence="1" id="KW-0812">Transmembrane</keyword>
<keyword evidence="3" id="KW-1185">Reference proteome</keyword>
<protein>
    <submittedName>
        <fullName evidence="2">Uncharacterized protein</fullName>
    </submittedName>
</protein>
<dbReference type="AlphaFoldDB" id="A0A7Y6IST5"/>
<evidence type="ECO:0000256" key="1">
    <source>
        <dbReference type="SAM" id="Phobius"/>
    </source>
</evidence>
<comment type="caution">
    <text evidence="2">The sequence shown here is derived from an EMBL/GenBank/DDBJ whole genome shotgun (WGS) entry which is preliminary data.</text>
</comment>
<dbReference type="RefSeq" id="WP_175602737.1">
    <property type="nucleotide sequence ID" value="NZ_JABWGO010000006.1"/>
</dbReference>
<evidence type="ECO:0000313" key="3">
    <source>
        <dbReference type="Proteomes" id="UP000546126"/>
    </source>
</evidence>
<feature type="transmembrane region" description="Helical" evidence="1">
    <location>
        <begin position="6"/>
        <end position="24"/>
    </location>
</feature>
<reference evidence="2 3" key="1">
    <citation type="submission" date="2020-06" db="EMBL/GenBank/DDBJ databases">
        <authorList>
            <person name="Chanama M."/>
        </authorList>
    </citation>
    <scope>NUCLEOTIDE SEQUENCE [LARGE SCALE GENOMIC DNA]</scope>
    <source>
        <strain evidence="2 3">TBRC6557</strain>
    </source>
</reference>
<gene>
    <name evidence="2" type="ORF">HT134_24100</name>
</gene>
<keyword evidence="1" id="KW-0472">Membrane</keyword>
<proteinExistence type="predicted"/>
<name>A0A7Y6IST5_9ACTN</name>
<dbReference type="Proteomes" id="UP000546126">
    <property type="component" value="Unassembled WGS sequence"/>
</dbReference>
<keyword evidence="1" id="KW-1133">Transmembrane helix</keyword>
<feature type="transmembrane region" description="Helical" evidence="1">
    <location>
        <begin position="45"/>
        <end position="66"/>
    </location>
</feature>
<sequence length="67" mass="6989">MTGPIAAYIPWVPTTMLLSLAGISRSPESVSLVPIGAFGHAAKTWVMSTAASWWSGLAVVGLVVMVF</sequence>
<dbReference type="EMBL" id="JABWGO010000006">
    <property type="protein sequence ID" value="NUW43193.1"/>
    <property type="molecule type" value="Genomic_DNA"/>
</dbReference>
<evidence type="ECO:0000313" key="2">
    <source>
        <dbReference type="EMBL" id="NUW43193.1"/>
    </source>
</evidence>
<accession>A0A7Y6IST5</accession>